<sequence length="66" mass="7461">DGYNYDGNAHAFASTYHSGIGTPQMYAMHPTEPAKRGGRPQYHMTQVRGFMMTDNRDTYLAGKRAY</sequence>
<dbReference type="EMBL" id="ML994739">
    <property type="protein sequence ID" value="KAF2175234.1"/>
    <property type="molecule type" value="Genomic_DNA"/>
</dbReference>
<dbReference type="Proteomes" id="UP000800200">
    <property type="component" value="Unassembled WGS sequence"/>
</dbReference>
<dbReference type="OrthoDB" id="5336565at2759"/>
<dbReference type="AlphaFoldDB" id="A0A6A6D6Y2"/>
<keyword evidence="2" id="KW-1185">Reference proteome</keyword>
<organism evidence="1 2">
    <name type="scientific">Zopfia rhizophila CBS 207.26</name>
    <dbReference type="NCBI Taxonomy" id="1314779"/>
    <lineage>
        <taxon>Eukaryota</taxon>
        <taxon>Fungi</taxon>
        <taxon>Dikarya</taxon>
        <taxon>Ascomycota</taxon>
        <taxon>Pezizomycotina</taxon>
        <taxon>Dothideomycetes</taxon>
        <taxon>Dothideomycetes incertae sedis</taxon>
        <taxon>Zopfiaceae</taxon>
        <taxon>Zopfia</taxon>
    </lineage>
</organism>
<proteinExistence type="predicted"/>
<name>A0A6A6D6Y2_9PEZI</name>
<evidence type="ECO:0000313" key="2">
    <source>
        <dbReference type="Proteomes" id="UP000800200"/>
    </source>
</evidence>
<accession>A0A6A6D6Y2</accession>
<evidence type="ECO:0000313" key="1">
    <source>
        <dbReference type="EMBL" id="KAF2175234.1"/>
    </source>
</evidence>
<reference evidence="1" key="1">
    <citation type="journal article" date="2020" name="Stud. Mycol.">
        <title>101 Dothideomycetes genomes: a test case for predicting lifestyles and emergence of pathogens.</title>
        <authorList>
            <person name="Haridas S."/>
            <person name="Albert R."/>
            <person name="Binder M."/>
            <person name="Bloem J."/>
            <person name="Labutti K."/>
            <person name="Salamov A."/>
            <person name="Andreopoulos B."/>
            <person name="Baker S."/>
            <person name="Barry K."/>
            <person name="Bills G."/>
            <person name="Bluhm B."/>
            <person name="Cannon C."/>
            <person name="Castanera R."/>
            <person name="Culley D."/>
            <person name="Daum C."/>
            <person name="Ezra D."/>
            <person name="Gonzalez J."/>
            <person name="Henrissat B."/>
            <person name="Kuo A."/>
            <person name="Liang C."/>
            <person name="Lipzen A."/>
            <person name="Lutzoni F."/>
            <person name="Magnuson J."/>
            <person name="Mondo S."/>
            <person name="Nolan M."/>
            <person name="Ohm R."/>
            <person name="Pangilinan J."/>
            <person name="Park H.-J."/>
            <person name="Ramirez L."/>
            <person name="Alfaro M."/>
            <person name="Sun H."/>
            <person name="Tritt A."/>
            <person name="Yoshinaga Y."/>
            <person name="Zwiers L.-H."/>
            <person name="Turgeon B."/>
            <person name="Goodwin S."/>
            <person name="Spatafora J."/>
            <person name="Crous P."/>
            <person name="Grigoriev I."/>
        </authorList>
    </citation>
    <scope>NUCLEOTIDE SEQUENCE</scope>
    <source>
        <strain evidence="1">CBS 207.26</strain>
    </source>
</reference>
<feature type="non-terminal residue" evidence="1">
    <location>
        <position position="1"/>
    </location>
</feature>
<gene>
    <name evidence="1" type="ORF">K469DRAFT_611349</name>
</gene>
<protein>
    <submittedName>
        <fullName evidence="1">Uncharacterized protein</fullName>
    </submittedName>
</protein>